<dbReference type="AlphaFoldDB" id="A0A9P6CI51"/>
<dbReference type="Proteomes" id="UP000807353">
    <property type="component" value="Unassembled WGS sequence"/>
</dbReference>
<evidence type="ECO:0000313" key="2">
    <source>
        <dbReference type="Proteomes" id="UP000807353"/>
    </source>
</evidence>
<organism evidence="1 2">
    <name type="scientific">Collybia nuda</name>
    <dbReference type="NCBI Taxonomy" id="64659"/>
    <lineage>
        <taxon>Eukaryota</taxon>
        <taxon>Fungi</taxon>
        <taxon>Dikarya</taxon>
        <taxon>Basidiomycota</taxon>
        <taxon>Agaricomycotina</taxon>
        <taxon>Agaricomycetes</taxon>
        <taxon>Agaricomycetidae</taxon>
        <taxon>Agaricales</taxon>
        <taxon>Tricholomatineae</taxon>
        <taxon>Clitocybaceae</taxon>
        <taxon>Collybia</taxon>
    </lineage>
</organism>
<gene>
    <name evidence="1" type="ORF">BDZ94DRAFT_1305810</name>
</gene>
<proteinExistence type="predicted"/>
<name>A0A9P6CI51_9AGAR</name>
<comment type="caution">
    <text evidence="1">The sequence shown here is derived from an EMBL/GenBank/DDBJ whole genome shotgun (WGS) entry which is preliminary data.</text>
</comment>
<protein>
    <submittedName>
        <fullName evidence="1">Uncharacterized protein</fullName>
    </submittedName>
</protein>
<evidence type="ECO:0000313" key="1">
    <source>
        <dbReference type="EMBL" id="KAF9466942.1"/>
    </source>
</evidence>
<reference evidence="1" key="1">
    <citation type="submission" date="2020-11" db="EMBL/GenBank/DDBJ databases">
        <authorList>
            <consortium name="DOE Joint Genome Institute"/>
            <person name="Ahrendt S."/>
            <person name="Riley R."/>
            <person name="Andreopoulos W."/>
            <person name="Labutti K."/>
            <person name="Pangilinan J."/>
            <person name="Ruiz-Duenas F.J."/>
            <person name="Barrasa J.M."/>
            <person name="Sanchez-Garcia M."/>
            <person name="Camarero S."/>
            <person name="Miyauchi S."/>
            <person name="Serrano A."/>
            <person name="Linde D."/>
            <person name="Babiker R."/>
            <person name="Drula E."/>
            <person name="Ayuso-Fernandez I."/>
            <person name="Pacheco R."/>
            <person name="Padilla G."/>
            <person name="Ferreira P."/>
            <person name="Barriuso J."/>
            <person name="Kellner H."/>
            <person name="Castanera R."/>
            <person name="Alfaro M."/>
            <person name="Ramirez L."/>
            <person name="Pisabarro A.G."/>
            <person name="Kuo A."/>
            <person name="Tritt A."/>
            <person name="Lipzen A."/>
            <person name="He G."/>
            <person name="Yan M."/>
            <person name="Ng V."/>
            <person name="Cullen D."/>
            <person name="Martin F."/>
            <person name="Rosso M.-N."/>
            <person name="Henrissat B."/>
            <person name="Hibbett D."/>
            <person name="Martinez A.T."/>
            <person name="Grigoriev I.V."/>
        </authorList>
    </citation>
    <scope>NUCLEOTIDE SEQUENCE</scope>
    <source>
        <strain evidence="1">CBS 247.69</strain>
    </source>
</reference>
<keyword evidence="2" id="KW-1185">Reference proteome</keyword>
<dbReference type="EMBL" id="MU150239">
    <property type="protein sequence ID" value="KAF9466942.1"/>
    <property type="molecule type" value="Genomic_DNA"/>
</dbReference>
<accession>A0A9P6CI51</accession>
<sequence length="94" mass="10499">MSLPTSTSSIYFRKVVVTSRLCVASPGLIAGLSWMVNFYELLKNFSEISTFVLDTANATLTNAVVMQLAIFRRLVNIEINLSIKRDVPPPEHIQ</sequence>